<name>A0ABM8B6C2_9BIFI</name>
<feature type="domain" description="Helicase C-terminal" evidence="2">
    <location>
        <begin position="890"/>
        <end position="1050"/>
    </location>
</feature>
<gene>
    <name evidence="3" type="ORF">KIM372_01210</name>
</gene>
<keyword evidence="4" id="KW-1185">Reference proteome</keyword>
<keyword evidence="3" id="KW-0067">ATP-binding</keyword>
<feature type="region of interest" description="Disordered" evidence="1">
    <location>
        <begin position="22"/>
        <end position="41"/>
    </location>
</feature>
<protein>
    <submittedName>
        <fullName evidence="3">DNA helicase</fullName>
    </submittedName>
</protein>
<dbReference type="PANTHER" id="PTHR47957:SF3">
    <property type="entry name" value="ATP-DEPENDENT HELICASE HRQ1"/>
    <property type="match status" value="1"/>
</dbReference>
<keyword evidence="3" id="KW-0347">Helicase</keyword>
<keyword evidence="3" id="KW-0547">Nucleotide-binding</keyword>
<dbReference type="CDD" id="cd18785">
    <property type="entry name" value="SF2_C"/>
    <property type="match status" value="1"/>
</dbReference>
<dbReference type="Gene3D" id="3.40.50.300">
    <property type="entry name" value="P-loop containing nucleotide triphosphate hydrolases"/>
    <property type="match status" value="2"/>
</dbReference>
<evidence type="ECO:0000313" key="3">
    <source>
        <dbReference type="EMBL" id="BDR52214.1"/>
    </source>
</evidence>
<sequence length="1187" mass="133057">MFGDRSSLMSGTEARSIVEDAVRRELFGPKPGERPRGNPLDCSRGKIIFPSGTKIENIYHDQATGEEILTQGDPLHRYGVGVLHPAVFTKDRTIDDKQSIEETLDEETPIPGLPTDDEDLSDDEVPSRNPALDSTSSESPEDADDFDLSDANHFKPSAMAISFKGRFAKEGLFNVTVTGAYYDKLNVSVNVNDTTYLKQWWVRRPFKLDGSIDYGALTAKKRLIEVNLSPVGSEDVPRISPKLQAFIRPVPDESDEEVQLLTVSVSNTATTPGSENTLFQMSFFVDAMDGNTIEPYPERSLSDRDEEEQSLELLYRNHLTYGIGHGCAATWEDNGAAVARIKAEPLPSYEVPSLTPNIFVEGTDELVTVSMRDLALGNDQGTRQIEQVLKLYGEWIAAREEEAKKLEDKYRPAAQRHLDRCKDALQRMQAGWSMVTGENAHSNAAKAFKWMNEAMLYQQLRFKKCKLRKVTQEKDGVNRVSEKCPTFQPIETIDLPKGIGNWRPFQIAFILATLPELVDKSSPRRDLVDLIFFPTGGGKTEAYLGASALSLLARRLHDPDDAGTDTLMRYTLRLLTTQQFQRAASLICVLENIRSRNEEVLGSKRFGIGIWLGSNTTPNTRKSAETALGKIQKDRNAQNPFLLLKCPWCGAAMGPQSDSHRKNTSPPGYMLTQHTVRFVCVDKDCEYSSPHNYLPVYVIDEDIYEERPSLIIGTVDKFAMLAWRPRARAMFGLDSEGQRQFSPPGLIIQDELHLISGPLGSMVGLYEPIIDDLCTDKRGETPIPPKIIASTATARRYEEQILALFGRPKDQVAIFPPHGLEDGHSFFAEPEVLDDGSPAPGRRYLGVFSASLGSTQTVQVRVAAATLQAANSIPKEYRDGYWTNLNFFNSLRELGNTVTLLQSDVPDYVNGLRSREGLTQPRWPRRIMELTSRRPNSEIPQSIEELEKEFESGECTDICLASNIIEVGIDIDRLGLMTIVGQPKNTAQYIQVSGRVGRRPDRAPGLVITLYGAAKPRDRSHFERFQTYHQQLYSQVEPTSVTPFAEPALKRALHAAIITYIRQTTNSKIEPEPFPEKAFDSAVELLLERAQQVDPSSIKYLRREAEQRKQSWQRWHRTVWSANSTDKDGSPIQGLMRNAGNLPISDADVVSWEVPTSMRNVDAECKLDITFAYNHEDEAIKDPEEMK</sequence>
<evidence type="ECO:0000256" key="1">
    <source>
        <dbReference type="SAM" id="MobiDB-lite"/>
    </source>
</evidence>
<dbReference type="InterPro" id="IPR001650">
    <property type="entry name" value="Helicase_C-like"/>
</dbReference>
<organism evidence="3 4">
    <name type="scientific">Bombiscardovia nodaiensis</name>
    <dbReference type="NCBI Taxonomy" id="2932181"/>
    <lineage>
        <taxon>Bacteria</taxon>
        <taxon>Bacillati</taxon>
        <taxon>Actinomycetota</taxon>
        <taxon>Actinomycetes</taxon>
        <taxon>Bifidobacteriales</taxon>
        <taxon>Bifidobacteriaceae</taxon>
        <taxon>Bombiscardovia</taxon>
    </lineage>
</organism>
<dbReference type="EMBL" id="AP026798">
    <property type="protein sequence ID" value="BDR52214.1"/>
    <property type="molecule type" value="Genomic_DNA"/>
</dbReference>
<dbReference type="Pfam" id="PF00271">
    <property type="entry name" value="Helicase_C"/>
    <property type="match status" value="1"/>
</dbReference>
<reference evidence="3 4" key="1">
    <citation type="journal article" date="2023" name="Microbiol. Spectr.">
        <title>Symbiosis of Carpenter Bees with Uncharacterized Lactic Acid Bacteria Showing NAD Auxotrophy.</title>
        <authorList>
            <person name="Kawasaki S."/>
            <person name="Ozawa K."/>
            <person name="Mori T."/>
            <person name="Yamamoto A."/>
            <person name="Ito M."/>
            <person name="Ohkuma M."/>
            <person name="Sakamoto M."/>
            <person name="Matsutani M."/>
        </authorList>
    </citation>
    <scope>NUCLEOTIDE SEQUENCE [LARGE SCALE GENOMIC DNA]</scope>
    <source>
        <strain evidence="3 4">Kim37-2</strain>
    </source>
</reference>
<proteinExistence type="predicted"/>
<dbReference type="PANTHER" id="PTHR47957">
    <property type="entry name" value="ATP-DEPENDENT HELICASE HRQ1"/>
    <property type="match status" value="1"/>
</dbReference>
<dbReference type="GO" id="GO:0004386">
    <property type="term" value="F:helicase activity"/>
    <property type="evidence" value="ECO:0007669"/>
    <property type="project" value="UniProtKB-KW"/>
</dbReference>
<evidence type="ECO:0000259" key="2">
    <source>
        <dbReference type="PROSITE" id="PS51194"/>
    </source>
</evidence>
<evidence type="ECO:0000313" key="4">
    <source>
        <dbReference type="Proteomes" id="UP001321766"/>
    </source>
</evidence>
<dbReference type="SMART" id="SM00490">
    <property type="entry name" value="HELICc"/>
    <property type="match status" value="1"/>
</dbReference>
<dbReference type="SUPFAM" id="SSF52540">
    <property type="entry name" value="P-loop containing nucleoside triphosphate hydrolases"/>
    <property type="match status" value="1"/>
</dbReference>
<feature type="compositionally biased region" description="Acidic residues" evidence="1">
    <location>
        <begin position="139"/>
        <end position="148"/>
    </location>
</feature>
<keyword evidence="3" id="KW-0378">Hydrolase</keyword>
<dbReference type="InterPro" id="IPR027417">
    <property type="entry name" value="P-loop_NTPase"/>
</dbReference>
<feature type="compositionally biased region" description="Basic and acidic residues" evidence="1">
    <location>
        <begin position="22"/>
        <end position="36"/>
    </location>
</feature>
<accession>A0ABM8B6C2</accession>
<dbReference type="Proteomes" id="UP001321766">
    <property type="component" value="Chromosome"/>
</dbReference>
<dbReference type="PROSITE" id="PS51194">
    <property type="entry name" value="HELICASE_CTER"/>
    <property type="match status" value="1"/>
</dbReference>
<feature type="compositionally biased region" description="Acidic residues" evidence="1">
    <location>
        <begin position="115"/>
        <end position="124"/>
    </location>
</feature>
<feature type="region of interest" description="Disordered" evidence="1">
    <location>
        <begin position="100"/>
        <end position="149"/>
    </location>
</feature>